<keyword evidence="16" id="KW-1185">Reference proteome</keyword>
<dbReference type="CDD" id="cd07963">
    <property type="entry name" value="Anticodon_Ia_Cys"/>
    <property type="match status" value="1"/>
</dbReference>
<evidence type="ECO:0000256" key="6">
    <source>
        <dbReference type="ARBA" id="ARBA00022723"/>
    </source>
</evidence>
<keyword evidence="9 13" id="KW-0067">ATP-binding</keyword>
<evidence type="ECO:0000259" key="14">
    <source>
        <dbReference type="SMART" id="SM00840"/>
    </source>
</evidence>
<dbReference type="GO" id="GO:0004817">
    <property type="term" value="F:cysteine-tRNA ligase activity"/>
    <property type="evidence" value="ECO:0007669"/>
    <property type="project" value="UniProtKB-UniRule"/>
</dbReference>
<comment type="similarity">
    <text evidence="2 13">Belongs to the class-I aminoacyl-tRNA synthetase family.</text>
</comment>
<reference evidence="15" key="2">
    <citation type="submission" date="2020-08" db="EMBL/GenBank/DDBJ databases">
        <authorList>
            <person name="Chen M."/>
            <person name="Teng W."/>
            <person name="Zhao L."/>
            <person name="Hu C."/>
            <person name="Zhou Y."/>
            <person name="Han B."/>
            <person name="Song L."/>
            <person name="Shu W."/>
        </authorList>
    </citation>
    <scope>NUCLEOTIDE SEQUENCE</scope>
    <source>
        <strain evidence="15">FACHB-1375</strain>
    </source>
</reference>
<dbReference type="InterPro" id="IPR024909">
    <property type="entry name" value="Cys-tRNA/MSH_ligase"/>
</dbReference>
<dbReference type="InterPro" id="IPR032678">
    <property type="entry name" value="tRNA-synt_1_cat_dom"/>
</dbReference>
<feature type="domain" description="Cysteinyl-tRNA synthetase class Ia DALR" evidence="14">
    <location>
        <begin position="361"/>
        <end position="431"/>
    </location>
</feature>
<dbReference type="HAMAP" id="MF_00041">
    <property type="entry name" value="Cys_tRNA_synth"/>
    <property type="match status" value="1"/>
</dbReference>
<dbReference type="AlphaFoldDB" id="A0A926VF70"/>
<keyword evidence="6 13" id="KW-0479">Metal-binding</keyword>
<evidence type="ECO:0000313" key="15">
    <source>
        <dbReference type="EMBL" id="MBD2182163.1"/>
    </source>
</evidence>
<evidence type="ECO:0000256" key="10">
    <source>
        <dbReference type="ARBA" id="ARBA00022917"/>
    </source>
</evidence>
<organism evidence="15 16">
    <name type="scientific">Aerosakkonema funiforme FACHB-1375</name>
    <dbReference type="NCBI Taxonomy" id="2949571"/>
    <lineage>
        <taxon>Bacteria</taxon>
        <taxon>Bacillati</taxon>
        <taxon>Cyanobacteriota</taxon>
        <taxon>Cyanophyceae</taxon>
        <taxon>Oscillatoriophycideae</taxon>
        <taxon>Aerosakkonematales</taxon>
        <taxon>Aerosakkonemataceae</taxon>
        <taxon>Aerosakkonema</taxon>
    </lineage>
</organism>
<dbReference type="SMART" id="SM00840">
    <property type="entry name" value="DALR_2"/>
    <property type="match status" value="1"/>
</dbReference>
<dbReference type="InterPro" id="IPR009080">
    <property type="entry name" value="tRNAsynth_Ia_anticodon-bd"/>
</dbReference>
<comment type="catalytic activity">
    <reaction evidence="12 13">
        <text>tRNA(Cys) + L-cysteine + ATP = L-cysteinyl-tRNA(Cys) + AMP + diphosphate</text>
        <dbReference type="Rhea" id="RHEA:17773"/>
        <dbReference type="Rhea" id="RHEA-COMP:9661"/>
        <dbReference type="Rhea" id="RHEA-COMP:9679"/>
        <dbReference type="ChEBI" id="CHEBI:30616"/>
        <dbReference type="ChEBI" id="CHEBI:33019"/>
        <dbReference type="ChEBI" id="CHEBI:35235"/>
        <dbReference type="ChEBI" id="CHEBI:78442"/>
        <dbReference type="ChEBI" id="CHEBI:78517"/>
        <dbReference type="ChEBI" id="CHEBI:456215"/>
        <dbReference type="EC" id="6.1.1.16"/>
    </reaction>
</comment>
<dbReference type="InterPro" id="IPR056411">
    <property type="entry name" value="CysS_C"/>
</dbReference>
<comment type="cofactor">
    <cofactor evidence="13">
        <name>Zn(2+)</name>
        <dbReference type="ChEBI" id="CHEBI:29105"/>
    </cofactor>
    <text evidence="13">Binds 1 zinc ion per subunit.</text>
</comment>
<feature type="binding site" evidence="13">
    <location>
        <position position="275"/>
    </location>
    <ligand>
        <name>ATP</name>
        <dbReference type="ChEBI" id="CHEBI:30616"/>
    </ligand>
</feature>
<dbReference type="SUPFAM" id="SSF47323">
    <property type="entry name" value="Anticodon-binding domain of a subclass of class I aminoacyl-tRNA synthetases"/>
    <property type="match status" value="1"/>
</dbReference>
<dbReference type="Proteomes" id="UP000641646">
    <property type="component" value="Unassembled WGS sequence"/>
</dbReference>
<evidence type="ECO:0000313" key="16">
    <source>
        <dbReference type="Proteomes" id="UP000641646"/>
    </source>
</evidence>
<dbReference type="RefSeq" id="WP_190464976.1">
    <property type="nucleotide sequence ID" value="NZ_JACJPW010000032.1"/>
</dbReference>
<evidence type="ECO:0000256" key="11">
    <source>
        <dbReference type="ARBA" id="ARBA00023146"/>
    </source>
</evidence>
<dbReference type="PRINTS" id="PR00983">
    <property type="entry name" value="TRNASYNTHCYS"/>
</dbReference>
<feature type="binding site" evidence="13">
    <location>
        <position position="240"/>
    </location>
    <ligand>
        <name>Zn(2+)</name>
        <dbReference type="ChEBI" id="CHEBI:29105"/>
    </ligand>
</feature>
<dbReference type="InterPro" id="IPR015803">
    <property type="entry name" value="Cys-tRNA-ligase"/>
</dbReference>
<evidence type="ECO:0000256" key="8">
    <source>
        <dbReference type="ARBA" id="ARBA00022833"/>
    </source>
</evidence>
<dbReference type="GO" id="GO:0008270">
    <property type="term" value="F:zinc ion binding"/>
    <property type="evidence" value="ECO:0007669"/>
    <property type="project" value="UniProtKB-UniRule"/>
</dbReference>
<protein>
    <recommendedName>
        <fullName evidence="13">Cysteine--tRNA ligase</fullName>
        <ecNumber evidence="13">6.1.1.16</ecNumber>
    </recommendedName>
    <alternativeName>
        <fullName evidence="13">Cysteinyl-tRNA synthetase</fullName>
        <shortName evidence="13">CysRS</shortName>
    </alternativeName>
</protein>
<evidence type="ECO:0000256" key="9">
    <source>
        <dbReference type="ARBA" id="ARBA00022840"/>
    </source>
</evidence>
<feature type="binding site" evidence="13">
    <location>
        <position position="215"/>
    </location>
    <ligand>
        <name>Zn(2+)</name>
        <dbReference type="ChEBI" id="CHEBI:29105"/>
    </ligand>
</feature>
<dbReference type="GO" id="GO:0005524">
    <property type="term" value="F:ATP binding"/>
    <property type="evidence" value="ECO:0007669"/>
    <property type="project" value="UniProtKB-UniRule"/>
</dbReference>
<keyword evidence="10 13" id="KW-0648">Protein biosynthesis</keyword>
<evidence type="ECO:0000256" key="5">
    <source>
        <dbReference type="ARBA" id="ARBA00022598"/>
    </source>
</evidence>
<keyword evidence="4 13" id="KW-0963">Cytoplasm</keyword>
<evidence type="ECO:0000256" key="4">
    <source>
        <dbReference type="ARBA" id="ARBA00022490"/>
    </source>
</evidence>
<dbReference type="Pfam" id="PF01406">
    <property type="entry name" value="tRNA-synt_1e"/>
    <property type="match status" value="1"/>
</dbReference>
<dbReference type="InterPro" id="IPR015273">
    <property type="entry name" value="Cys-tRNA-synt_Ia_DALR"/>
</dbReference>
<dbReference type="GO" id="GO:0005829">
    <property type="term" value="C:cytosol"/>
    <property type="evidence" value="ECO:0007669"/>
    <property type="project" value="TreeGrafter"/>
</dbReference>
<sequence>MTLTLYDTLTRRKQIFEPLEAGKVKMYCCGVTVYDYCHLGHARCYIVWDMVRRYLQWRGYDVRYVQNFTDIDDKILNRAREQGLSMEVVAEKFIDAYFEDMKRLNVMDADEYPRATHTLDGIKRLIHQLEHKGYAYPSAGDVYYKVREFPEYGKLSGRNLAELQAGASGRVEEEDPDAPKKQDPFDFALWKAAKAGEPFWESPWGAGRPGWHIECSAMVRQSLGDTIDIHCGGNELAFPHHENEIAQSEAVTGKQLARYWLHNGMINVDGKKMSKSLGNFITIRQLLDGQNAPEAMAIRLFVLQTNYSKPIDFTQDAIAFAQNSWNTLKEGLLFGDRFGSGLGWKWEAEENPSIQNPEVEKFQAAMDDDFNSPVALAVLFELAKELGKEGNILVHEGKTKTSPEVLEQQWRTLVTLAGVLGLSAKPEDKPSQPSDGLSDATIEALIAQRQAARKAKNFAESDRIRNELQAQGITLIDTPQGTRWHRN</sequence>
<feature type="binding site" evidence="13">
    <location>
        <position position="244"/>
    </location>
    <ligand>
        <name>Zn(2+)</name>
        <dbReference type="ChEBI" id="CHEBI:29105"/>
    </ligand>
</feature>
<evidence type="ECO:0000256" key="3">
    <source>
        <dbReference type="ARBA" id="ARBA00011245"/>
    </source>
</evidence>
<keyword evidence="8 13" id="KW-0862">Zinc</keyword>
<dbReference type="GO" id="GO:0006423">
    <property type="term" value="P:cysteinyl-tRNA aminoacylation"/>
    <property type="evidence" value="ECO:0007669"/>
    <property type="project" value="UniProtKB-UniRule"/>
</dbReference>
<dbReference type="Gene3D" id="1.20.120.1910">
    <property type="entry name" value="Cysteine-tRNA ligase, C-terminal anti-codon recognition domain"/>
    <property type="match status" value="1"/>
</dbReference>
<dbReference type="EMBL" id="JACJPW010000032">
    <property type="protein sequence ID" value="MBD2182163.1"/>
    <property type="molecule type" value="Genomic_DNA"/>
</dbReference>
<dbReference type="CDD" id="cd00672">
    <property type="entry name" value="CysRS_core"/>
    <property type="match status" value="1"/>
</dbReference>
<proteinExistence type="inferred from homology"/>
<dbReference type="Gene3D" id="3.40.50.620">
    <property type="entry name" value="HUPs"/>
    <property type="match status" value="1"/>
</dbReference>
<feature type="binding site" evidence="13">
    <location>
        <position position="29"/>
    </location>
    <ligand>
        <name>Zn(2+)</name>
        <dbReference type="ChEBI" id="CHEBI:29105"/>
    </ligand>
</feature>
<dbReference type="InterPro" id="IPR014729">
    <property type="entry name" value="Rossmann-like_a/b/a_fold"/>
</dbReference>
<comment type="subcellular location">
    <subcellularLocation>
        <location evidence="1 13">Cytoplasm</location>
    </subcellularLocation>
</comment>
<comment type="subunit">
    <text evidence="3 13">Monomer.</text>
</comment>
<dbReference type="EC" id="6.1.1.16" evidence="13"/>
<dbReference type="NCBIfam" id="TIGR00435">
    <property type="entry name" value="cysS"/>
    <property type="match status" value="1"/>
</dbReference>
<keyword evidence="11 13" id="KW-0030">Aminoacyl-tRNA synthetase</keyword>
<evidence type="ECO:0000256" key="7">
    <source>
        <dbReference type="ARBA" id="ARBA00022741"/>
    </source>
</evidence>
<feature type="short sequence motif" description="'KMSKS' region" evidence="13">
    <location>
        <begin position="272"/>
        <end position="276"/>
    </location>
</feature>
<gene>
    <name evidence="13 15" type="primary">cysS</name>
    <name evidence="15" type="ORF">H6G03_13795</name>
</gene>
<evidence type="ECO:0000256" key="13">
    <source>
        <dbReference type="HAMAP-Rule" id="MF_00041"/>
    </source>
</evidence>
<dbReference type="FunFam" id="3.40.50.620:FF:000009">
    <property type="entry name" value="Cysteine--tRNA ligase"/>
    <property type="match status" value="1"/>
</dbReference>
<comment type="caution">
    <text evidence="15">The sequence shown here is derived from an EMBL/GenBank/DDBJ whole genome shotgun (WGS) entry which is preliminary data.</text>
</comment>
<reference evidence="15" key="1">
    <citation type="journal article" date="2015" name="ISME J.">
        <title>Draft Genome Sequence of Streptomyces incarnatus NRRL8089, which Produces the Nucleoside Antibiotic Sinefungin.</title>
        <authorList>
            <person name="Oshima K."/>
            <person name="Hattori M."/>
            <person name="Shimizu H."/>
            <person name="Fukuda K."/>
            <person name="Nemoto M."/>
            <person name="Inagaki K."/>
            <person name="Tamura T."/>
        </authorList>
    </citation>
    <scope>NUCLEOTIDE SEQUENCE</scope>
    <source>
        <strain evidence="15">FACHB-1375</strain>
    </source>
</reference>
<keyword evidence="5 13" id="KW-0436">Ligase</keyword>
<name>A0A926VF70_9CYAN</name>
<dbReference type="PANTHER" id="PTHR10890">
    <property type="entry name" value="CYSTEINYL-TRNA SYNTHETASE"/>
    <property type="match status" value="1"/>
</dbReference>
<dbReference type="Pfam" id="PF23493">
    <property type="entry name" value="CysS_C"/>
    <property type="match status" value="1"/>
</dbReference>
<evidence type="ECO:0000256" key="2">
    <source>
        <dbReference type="ARBA" id="ARBA00005594"/>
    </source>
</evidence>
<dbReference type="PANTHER" id="PTHR10890:SF3">
    <property type="entry name" value="CYSTEINE--TRNA LIGASE, CYTOPLASMIC"/>
    <property type="match status" value="1"/>
</dbReference>
<keyword evidence="7 13" id="KW-0547">Nucleotide-binding</keyword>
<evidence type="ECO:0000256" key="1">
    <source>
        <dbReference type="ARBA" id="ARBA00004496"/>
    </source>
</evidence>
<dbReference type="Pfam" id="PF09190">
    <property type="entry name" value="DALR_2"/>
    <property type="match status" value="1"/>
</dbReference>
<dbReference type="SUPFAM" id="SSF52374">
    <property type="entry name" value="Nucleotidylyl transferase"/>
    <property type="match status" value="1"/>
</dbReference>
<feature type="short sequence motif" description="'HIGH' region" evidence="13">
    <location>
        <begin position="31"/>
        <end position="41"/>
    </location>
</feature>
<evidence type="ECO:0000256" key="12">
    <source>
        <dbReference type="ARBA" id="ARBA00047398"/>
    </source>
</evidence>
<accession>A0A926VF70</accession>